<organism evidence="2 3">
    <name type="scientific">Paenibacillus selenitireducens</name>
    <dbReference type="NCBI Taxonomy" id="1324314"/>
    <lineage>
        <taxon>Bacteria</taxon>
        <taxon>Bacillati</taxon>
        <taxon>Bacillota</taxon>
        <taxon>Bacilli</taxon>
        <taxon>Bacillales</taxon>
        <taxon>Paenibacillaceae</taxon>
        <taxon>Paenibacillus</taxon>
    </lineage>
</organism>
<dbReference type="InterPro" id="IPR057154">
    <property type="entry name" value="DUF7832"/>
</dbReference>
<dbReference type="Proteomes" id="UP000190188">
    <property type="component" value="Unassembled WGS sequence"/>
</dbReference>
<dbReference type="AlphaFoldDB" id="A0A1T2X2T1"/>
<dbReference type="RefSeq" id="WP_078501754.1">
    <property type="nucleotide sequence ID" value="NZ_MSZX01000011.1"/>
</dbReference>
<sequence>MNPKRILLTKPSKNYKNYIHLMITETSSDLHILNIVKGRLTLRKKTTNAVYKQYPMEEAVHQLEQLSLEYQAKGYIEEPESILDTIIIPEDNVLDKAKWHYEGDFPKDVTKDAAYTATGMFITWLIKNNGFTEEIEQHFATEIEKVKKKQLTGAEFYRKCLDGVFSTQELADEIKPFVNEYLNIQKDIYTAEDYVRTFQGVGLFYHVANTWENYDLIEPVIEQRFQEFWERTLKI</sequence>
<dbReference type="EMBL" id="MSZX01000011">
    <property type="protein sequence ID" value="OPA74208.1"/>
    <property type="molecule type" value="Genomic_DNA"/>
</dbReference>
<evidence type="ECO:0000259" key="1">
    <source>
        <dbReference type="Pfam" id="PF25191"/>
    </source>
</evidence>
<accession>A0A1T2X2T1</accession>
<evidence type="ECO:0000313" key="3">
    <source>
        <dbReference type="Proteomes" id="UP000190188"/>
    </source>
</evidence>
<keyword evidence="3" id="KW-1185">Reference proteome</keyword>
<proteinExistence type="predicted"/>
<comment type="caution">
    <text evidence="2">The sequence shown here is derived from an EMBL/GenBank/DDBJ whole genome shotgun (WGS) entry which is preliminary data.</text>
</comment>
<evidence type="ECO:0000313" key="2">
    <source>
        <dbReference type="EMBL" id="OPA74208.1"/>
    </source>
</evidence>
<dbReference type="STRING" id="1324314.BVG16_24050"/>
<dbReference type="Pfam" id="PF25191">
    <property type="entry name" value="DUF7832"/>
    <property type="match status" value="1"/>
</dbReference>
<protein>
    <recommendedName>
        <fullName evidence="1">DUF7832 domain-containing protein</fullName>
    </recommendedName>
</protein>
<gene>
    <name evidence="2" type="ORF">BVG16_24050</name>
</gene>
<name>A0A1T2X2T1_9BACL</name>
<dbReference type="OrthoDB" id="4827574at2"/>
<feature type="domain" description="DUF7832" evidence="1">
    <location>
        <begin position="94"/>
        <end position="205"/>
    </location>
</feature>
<reference evidence="2 3" key="1">
    <citation type="submission" date="2017-01" db="EMBL/GenBank/DDBJ databases">
        <title>Genome analysis of Paenibacillus selenitrireducens ES3-24.</title>
        <authorList>
            <person name="Xu D."/>
            <person name="Yao R."/>
            <person name="Zheng S."/>
        </authorList>
    </citation>
    <scope>NUCLEOTIDE SEQUENCE [LARGE SCALE GENOMIC DNA]</scope>
    <source>
        <strain evidence="2 3">ES3-24</strain>
    </source>
</reference>